<proteinExistence type="predicted"/>
<gene>
    <name evidence="1" type="ORF">DEALK_19300</name>
</gene>
<dbReference type="EMBL" id="LFDV01000002">
    <property type="protein sequence ID" value="KTB49081.1"/>
    <property type="molecule type" value="Genomic_DNA"/>
</dbReference>
<name>A0A0W0GKI1_9CHLR</name>
<comment type="caution">
    <text evidence="1">The sequence shown here is derived from an EMBL/GenBank/DDBJ whole genome shotgun (WGS) entry which is preliminary data.</text>
</comment>
<evidence type="ECO:0008006" key="3">
    <source>
        <dbReference type="Google" id="ProtNLM"/>
    </source>
</evidence>
<organism evidence="1 2">
    <name type="scientific">Dehalogenimonas alkenigignens</name>
    <dbReference type="NCBI Taxonomy" id="1217799"/>
    <lineage>
        <taxon>Bacteria</taxon>
        <taxon>Bacillati</taxon>
        <taxon>Chloroflexota</taxon>
        <taxon>Dehalococcoidia</taxon>
        <taxon>Dehalococcoidales</taxon>
        <taxon>Dehalococcoidaceae</taxon>
        <taxon>Dehalogenimonas</taxon>
    </lineage>
</organism>
<keyword evidence="2" id="KW-1185">Reference proteome</keyword>
<evidence type="ECO:0000313" key="2">
    <source>
        <dbReference type="Proteomes" id="UP000053947"/>
    </source>
</evidence>
<dbReference type="Proteomes" id="UP000053947">
    <property type="component" value="Unassembled WGS sequence"/>
</dbReference>
<evidence type="ECO:0000313" key="1">
    <source>
        <dbReference type="EMBL" id="KTB49081.1"/>
    </source>
</evidence>
<dbReference type="AlphaFoldDB" id="A0A0W0GKI1"/>
<sequence>MLCPTCLTEIGRTRLTAINGVTTCRSCSSFFRALRVPYQNWFTPSNILTSKSVNDRHPGINIQLLKNVIKRLNLSGTYNTPESIRAVLNRLCASLHLLLTKEISSFEKYEAITEILNRLDYLYTLRSVQLMEYSRSSIPLNEHVDRNLFFNKLFASYGKSLELILESALKNDSFSKYPSHNKSPWNNILELASEIVTINHHVETFNLFPEKGELQITACSWDLNFPEEQEQLLNSLMTGWSKDDVSHSLDNKVDNDSAASSSEDRISEIMQLSNNNYKLIDDTWEDLQEVILKTNNFHVKEYGYAFNHKLAVTLLIAKLPKALDRDWITKEELINYIKTNLSLEHEECSFIIDSLSLTGHNLREENAYYFEFRRINRIIRKPLVAIPVGNTNAYFVSPALLGRAALHLQIEYCIGNSPEMKSNDLKKAYGQISQGYADYFVRKRVSPIFVSNGFICDQLIKEIDGIDLKDQCGELDVVAYNPINNQLYVVECKHRSGKHIHTSHFRKEIQTYTKEKGYLTQLVKKVQWVTNNTNMVLKHLKVDCTIQPTVKGLFVTTFFSPVSLLQQEIEILTIDDLAPWCATKVKSRICEEGQRIRISNLNSS</sequence>
<protein>
    <recommendedName>
        <fullName evidence="3">NERD domain-containing protein</fullName>
    </recommendedName>
</protein>
<reference evidence="1 2" key="1">
    <citation type="submission" date="2015-06" db="EMBL/GenBank/DDBJ databases">
        <title>Genome sequence of the organohalide-respiring Dehalogenimonas alkenigignens type strain (IP3-3T).</title>
        <authorList>
            <person name="Key T.A."/>
            <person name="Richmond D.P."/>
            <person name="Bowman K.S."/>
            <person name="Cho Y.-J."/>
            <person name="Chun J."/>
            <person name="da Costa M.S."/>
            <person name="Rainey F.A."/>
            <person name="Moe W.M."/>
        </authorList>
    </citation>
    <scope>NUCLEOTIDE SEQUENCE [LARGE SCALE GENOMIC DNA]</scope>
    <source>
        <strain evidence="1 2">IP3-3</strain>
    </source>
</reference>
<accession>A0A0W0GKI1</accession>